<feature type="region of interest" description="Disordered" evidence="12">
    <location>
        <begin position="220"/>
        <end position="254"/>
    </location>
</feature>
<evidence type="ECO:0000256" key="4">
    <source>
        <dbReference type="ARBA" id="ARBA00022490"/>
    </source>
</evidence>
<comment type="function">
    <text evidence="10">Plays an important role in bacterial chemotaxis signal transduction pathway by accelerating the dephosphorylation of phosphorylated CheY (CheY-P).</text>
</comment>
<dbReference type="EMBL" id="VHSG01000006">
    <property type="protein sequence ID" value="TQV84191.1"/>
    <property type="molecule type" value="Genomic_DNA"/>
</dbReference>
<evidence type="ECO:0000313" key="14">
    <source>
        <dbReference type="Proteomes" id="UP000319732"/>
    </source>
</evidence>
<dbReference type="SUPFAM" id="SSF75708">
    <property type="entry name" value="Chemotaxis phosphatase CheZ"/>
    <property type="match status" value="1"/>
</dbReference>
<dbReference type="AlphaFoldDB" id="A0A545U3Y0"/>
<evidence type="ECO:0000256" key="1">
    <source>
        <dbReference type="ARBA" id="ARBA00004496"/>
    </source>
</evidence>
<keyword evidence="5 10" id="KW-0145">Chemotaxis</keyword>
<proteinExistence type="inferred from homology"/>
<dbReference type="GO" id="GO:0006935">
    <property type="term" value="P:chemotaxis"/>
    <property type="evidence" value="ECO:0007669"/>
    <property type="project" value="UniProtKB-KW"/>
</dbReference>
<evidence type="ECO:0000256" key="10">
    <source>
        <dbReference type="PIRNR" id="PIRNR002884"/>
    </source>
</evidence>
<reference evidence="13 14" key="1">
    <citation type="submission" date="2019-06" db="EMBL/GenBank/DDBJ databases">
        <title>Whole genome sequence for Cellvibrionaceae sp. R142.</title>
        <authorList>
            <person name="Wang G."/>
        </authorList>
    </citation>
    <scope>NUCLEOTIDE SEQUENCE [LARGE SCALE GENOMIC DNA]</scope>
    <source>
        <strain evidence="13 14">R142</strain>
    </source>
</reference>
<keyword evidence="4 10" id="KW-0963">Cytoplasm</keyword>
<keyword evidence="8 10" id="KW-0904">Protein phosphatase</keyword>
<dbReference type="GO" id="GO:0004721">
    <property type="term" value="F:phosphoprotein phosphatase activity"/>
    <property type="evidence" value="ECO:0007669"/>
    <property type="project" value="UniProtKB-KW"/>
</dbReference>
<dbReference type="EC" id="3.1.3.-" evidence="10"/>
<dbReference type="GO" id="GO:0005737">
    <property type="term" value="C:cytoplasm"/>
    <property type="evidence" value="ECO:0007669"/>
    <property type="project" value="UniProtKB-SubCell"/>
</dbReference>
<keyword evidence="6 10" id="KW-0283">Flagellar rotation</keyword>
<feature type="site" description="Enhances dephosphorylation of CheY-P" evidence="11">
    <location>
        <position position="183"/>
    </location>
</feature>
<evidence type="ECO:0000256" key="3">
    <source>
        <dbReference type="ARBA" id="ARBA00018484"/>
    </source>
</evidence>
<dbReference type="Proteomes" id="UP000319732">
    <property type="component" value="Unassembled WGS sequence"/>
</dbReference>
<dbReference type="PANTHER" id="PTHR43693:SF1">
    <property type="entry name" value="PROTEIN PHOSPHATASE CHEZ"/>
    <property type="match status" value="1"/>
</dbReference>
<dbReference type="GO" id="GO:0050920">
    <property type="term" value="P:regulation of chemotaxis"/>
    <property type="evidence" value="ECO:0007669"/>
    <property type="project" value="InterPro"/>
</dbReference>
<dbReference type="RefSeq" id="WP_142903271.1">
    <property type="nucleotide sequence ID" value="NZ_ML660089.1"/>
</dbReference>
<dbReference type="InterPro" id="IPR050992">
    <property type="entry name" value="CheZ_family_phosphatases"/>
</dbReference>
<dbReference type="Gene3D" id="1.10.287.500">
    <property type="entry name" value="Helix hairpin bin"/>
    <property type="match status" value="1"/>
</dbReference>
<comment type="subcellular location">
    <subcellularLocation>
        <location evidence="1 10">Cytoplasm</location>
    </subcellularLocation>
</comment>
<dbReference type="PIRSF" id="PIRSF002884">
    <property type="entry name" value="CheZ"/>
    <property type="match status" value="1"/>
</dbReference>
<accession>A0A545U3Y0</accession>
<evidence type="ECO:0000256" key="6">
    <source>
        <dbReference type="ARBA" id="ARBA00022779"/>
    </source>
</evidence>
<organism evidence="13 14">
    <name type="scientific">Exilibacterium tricleocarpae</name>
    <dbReference type="NCBI Taxonomy" id="2591008"/>
    <lineage>
        <taxon>Bacteria</taxon>
        <taxon>Pseudomonadati</taxon>
        <taxon>Pseudomonadota</taxon>
        <taxon>Gammaproteobacteria</taxon>
        <taxon>Cellvibrionales</taxon>
        <taxon>Cellvibrionaceae</taxon>
        <taxon>Exilibacterium</taxon>
    </lineage>
</organism>
<dbReference type="OrthoDB" id="9773007at2"/>
<evidence type="ECO:0000256" key="2">
    <source>
        <dbReference type="ARBA" id="ARBA00005908"/>
    </source>
</evidence>
<keyword evidence="14" id="KW-1185">Reference proteome</keyword>
<comment type="caution">
    <text evidence="13">The sequence shown here is derived from an EMBL/GenBank/DDBJ whole genome shotgun (WGS) entry which is preliminary data.</text>
</comment>
<evidence type="ECO:0000256" key="11">
    <source>
        <dbReference type="PIRSR" id="PIRSR002884-1"/>
    </source>
</evidence>
<evidence type="ECO:0000313" key="13">
    <source>
        <dbReference type="EMBL" id="TQV84191.1"/>
    </source>
</evidence>
<dbReference type="GO" id="GO:0009288">
    <property type="term" value="C:bacterial-type flagellum"/>
    <property type="evidence" value="ECO:0007669"/>
    <property type="project" value="InterPro"/>
</dbReference>
<evidence type="ECO:0000256" key="9">
    <source>
        <dbReference type="ARBA" id="ARBA00029599"/>
    </source>
</evidence>
<gene>
    <name evidence="13" type="ORF">FKG94_05915</name>
</gene>
<name>A0A545U3Y0_9GAMM</name>
<dbReference type="GO" id="GO:0097588">
    <property type="term" value="P:archaeal or bacterial-type flagellum-dependent cell motility"/>
    <property type="evidence" value="ECO:0007669"/>
    <property type="project" value="UniProtKB-KW"/>
</dbReference>
<sequence>MGNQSDEHREEVFIAELRDCAESLIEQLQQENYNEASRLIQNLARTRDSDIFQSVGKLTRGLHNAIANIPIGTEVGTATENNGIQDASDRLNYVIDLTQKAADNTMDMVDAATPVAAQLGREAAGLKGEWARLKNRDMAVGEFRSLYTRIDEHLDHTCASTEKLSGSLQNIVLEQGFQDLTGQVLKRVIGLLQDVERDLVDLVRIAGQVEDITGLTGTADKASAPTAVKEGRDTKAEGPQIHASTRDDVVSGQDDVDDLLSSLGF</sequence>
<comment type="subunit">
    <text evidence="10">Homodimer.</text>
</comment>
<evidence type="ECO:0000256" key="8">
    <source>
        <dbReference type="ARBA" id="ARBA00022912"/>
    </source>
</evidence>
<dbReference type="Pfam" id="PF04344">
    <property type="entry name" value="CheZ"/>
    <property type="match status" value="1"/>
</dbReference>
<protein>
    <recommendedName>
        <fullName evidence="3 10">Protein phosphatase CheZ</fullName>
        <ecNumber evidence="10">3.1.3.-</ecNumber>
    </recommendedName>
    <alternativeName>
        <fullName evidence="9 10">Chemotaxis protein CheZ</fullName>
    </alternativeName>
</protein>
<evidence type="ECO:0000256" key="7">
    <source>
        <dbReference type="ARBA" id="ARBA00022801"/>
    </source>
</evidence>
<dbReference type="InterPro" id="IPR007439">
    <property type="entry name" value="Chemotax_Pase_CheZ"/>
</dbReference>
<evidence type="ECO:0000256" key="12">
    <source>
        <dbReference type="SAM" id="MobiDB-lite"/>
    </source>
</evidence>
<dbReference type="PANTHER" id="PTHR43693">
    <property type="entry name" value="PROTEIN PHOSPHATASE CHEZ"/>
    <property type="match status" value="1"/>
</dbReference>
<comment type="similarity">
    <text evidence="2 10">Belongs to the CheZ family.</text>
</comment>
<keyword evidence="7 10" id="KW-0378">Hydrolase</keyword>
<evidence type="ECO:0000256" key="5">
    <source>
        <dbReference type="ARBA" id="ARBA00022500"/>
    </source>
</evidence>